<feature type="coiled-coil region" evidence="1">
    <location>
        <begin position="112"/>
        <end position="240"/>
    </location>
</feature>
<gene>
    <name evidence="3" type="ORF">CAUJ_LOCUS3551</name>
</gene>
<protein>
    <submittedName>
        <fullName evidence="3">Uncharacterized protein</fullName>
    </submittedName>
</protein>
<evidence type="ECO:0000256" key="1">
    <source>
        <dbReference type="SAM" id="Coils"/>
    </source>
</evidence>
<keyword evidence="1" id="KW-0175">Coiled coil</keyword>
<dbReference type="OrthoDB" id="5797947at2759"/>
<feature type="coiled-coil region" evidence="1">
    <location>
        <begin position="338"/>
        <end position="372"/>
    </location>
</feature>
<dbReference type="Proteomes" id="UP000835052">
    <property type="component" value="Unassembled WGS sequence"/>
</dbReference>
<keyword evidence="4" id="KW-1185">Reference proteome</keyword>
<comment type="caution">
    <text evidence="3">The sequence shown here is derived from an EMBL/GenBank/DDBJ whole genome shotgun (WGS) entry which is preliminary data.</text>
</comment>
<feature type="coiled-coil region" evidence="1">
    <location>
        <begin position="12"/>
        <end position="66"/>
    </location>
</feature>
<feature type="region of interest" description="Disordered" evidence="2">
    <location>
        <begin position="550"/>
        <end position="590"/>
    </location>
</feature>
<organism evidence="3 4">
    <name type="scientific">Caenorhabditis auriculariae</name>
    <dbReference type="NCBI Taxonomy" id="2777116"/>
    <lineage>
        <taxon>Eukaryota</taxon>
        <taxon>Metazoa</taxon>
        <taxon>Ecdysozoa</taxon>
        <taxon>Nematoda</taxon>
        <taxon>Chromadorea</taxon>
        <taxon>Rhabditida</taxon>
        <taxon>Rhabditina</taxon>
        <taxon>Rhabditomorpha</taxon>
        <taxon>Rhabditoidea</taxon>
        <taxon>Rhabditidae</taxon>
        <taxon>Peloderinae</taxon>
        <taxon>Caenorhabditis</taxon>
    </lineage>
</organism>
<sequence length="590" mass="67528">MSEEVLQLRADLERHKKNIALKDEMLEDLELELNQLKLSLRGNISAVEHETEIKKLKETINNLHSDCHTKDDQIARLSKDLTFAQGELQNVYDSAPKSITDRTLDDSNESNSDKLEIELKSVSEQLAKMHEDCESAKHEAVLFQNEVRHLREADEHNQHIVAELRSTLRKTQEEVTRLEGELFETRHNDSHKKQGNSIFSEAIEAERRLEDDLKRLFKENRALKQKIFQLKSDLEDAEIRALDAGNGNIYRKERSNEDWLEIEELRSKVQSLEREKMSYWIQFSALARKCDLKKMPGLVASQISTIDVKMKSLATSYDGTMEKYNQMAKMDRFMKINVQKLEKQLLSVESERKRLESHNALLQKRLLDERRKALQFLENGGEPAKAEKTREVVEYLDMKPKSEPEPQINKEEESRTMPHLAKPAIFMRGLQTPGNRLANTTLNNSSFLMSREKNDSVCESSEQKLCGAEKRRLQRQAESAKMKEARRCVYKVKDLRTSAAPSVSAEPPTTTVINAAGFRQNVALAAKVAALNVQSDTIAPTEIHATPVAPSKTLRRSLRTEGDVTSQEVASLPPYSMRDLTNEKENSTDF</sequence>
<evidence type="ECO:0000313" key="3">
    <source>
        <dbReference type="EMBL" id="CAD6187632.1"/>
    </source>
</evidence>
<feature type="compositionally biased region" description="Basic and acidic residues" evidence="2">
    <location>
        <begin position="580"/>
        <end position="590"/>
    </location>
</feature>
<name>A0A8S1GXG6_9PELO</name>
<reference evidence="3" key="1">
    <citation type="submission" date="2020-10" db="EMBL/GenBank/DDBJ databases">
        <authorList>
            <person name="Kikuchi T."/>
        </authorList>
    </citation>
    <scope>NUCLEOTIDE SEQUENCE</scope>
    <source>
        <strain evidence="3">NKZ352</strain>
    </source>
</reference>
<accession>A0A8S1GXG6</accession>
<proteinExistence type="predicted"/>
<evidence type="ECO:0000256" key="2">
    <source>
        <dbReference type="SAM" id="MobiDB-lite"/>
    </source>
</evidence>
<dbReference type="EMBL" id="CAJGYM010000007">
    <property type="protein sequence ID" value="CAD6187632.1"/>
    <property type="molecule type" value="Genomic_DNA"/>
</dbReference>
<dbReference type="AlphaFoldDB" id="A0A8S1GXG6"/>
<evidence type="ECO:0000313" key="4">
    <source>
        <dbReference type="Proteomes" id="UP000835052"/>
    </source>
</evidence>